<evidence type="ECO:0000313" key="2">
    <source>
        <dbReference type="EMBL" id="MEQ2369826.1"/>
    </source>
</evidence>
<accession>A0ABV1BBE7</accession>
<feature type="transmembrane region" description="Helical" evidence="1">
    <location>
        <begin position="13"/>
        <end position="34"/>
    </location>
</feature>
<reference evidence="2 3" key="1">
    <citation type="submission" date="2024-03" db="EMBL/GenBank/DDBJ databases">
        <title>Human intestinal bacterial collection.</title>
        <authorList>
            <person name="Pauvert C."/>
            <person name="Hitch T.C.A."/>
            <person name="Clavel T."/>
        </authorList>
    </citation>
    <scope>NUCLEOTIDE SEQUENCE [LARGE SCALE GENOMIC DNA]</scope>
    <source>
        <strain evidence="2 3">CLA-JM-H16</strain>
    </source>
</reference>
<evidence type="ECO:0000313" key="3">
    <source>
        <dbReference type="Proteomes" id="UP001473063"/>
    </source>
</evidence>
<dbReference type="RefSeq" id="WP_349055962.1">
    <property type="nucleotide sequence ID" value="NZ_JBBMEJ010000002.1"/>
</dbReference>
<evidence type="ECO:0000256" key="1">
    <source>
        <dbReference type="SAM" id="Phobius"/>
    </source>
</evidence>
<keyword evidence="3" id="KW-1185">Reference proteome</keyword>
<proteinExistence type="predicted"/>
<keyword evidence="1" id="KW-0812">Transmembrane</keyword>
<protein>
    <recommendedName>
        <fullName evidence="4">C2H2-type domain-containing protein</fullName>
    </recommendedName>
</protein>
<organism evidence="2 3">
    <name type="scientific">Blautia aquisgranensis</name>
    <dbReference type="NCBI Taxonomy" id="3133153"/>
    <lineage>
        <taxon>Bacteria</taxon>
        <taxon>Bacillati</taxon>
        <taxon>Bacillota</taxon>
        <taxon>Clostridia</taxon>
        <taxon>Lachnospirales</taxon>
        <taxon>Lachnospiraceae</taxon>
        <taxon>Blautia</taxon>
    </lineage>
</organism>
<keyword evidence="1" id="KW-1133">Transmembrane helix</keyword>
<comment type="caution">
    <text evidence="2">The sequence shown here is derived from an EMBL/GenBank/DDBJ whole genome shotgun (WGS) entry which is preliminary data.</text>
</comment>
<evidence type="ECO:0008006" key="4">
    <source>
        <dbReference type="Google" id="ProtNLM"/>
    </source>
</evidence>
<sequence>MEENKKMSKPTKVILGILIAIVCICIAFFAMSNIKKNKVKKEYKDLLENGMDNISQDYNLSKVNVQVTGIEKRNLEYDFDAIIDCEGDNNALIFDDGNNEEYDYDQVKDFKEAIKRVVYYANYDLTTTIKGDGESNWDLNTAVTFNGETIKMAYNDKVSSSSSKNSLRCKYCGRSFTDDENKKSIRHTNMCLNCYDNYQFGAAAQSAAEQYRQNN</sequence>
<keyword evidence="1" id="KW-0472">Membrane</keyword>
<name>A0ABV1BBE7_9FIRM</name>
<dbReference type="EMBL" id="JBBMEJ010000002">
    <property type="protein sequence ID" value="MEQ2369826.1"/>
    <property type="molecule type" value="Genomic_DNA"/>
</dbReference>
<dbReference type="Proteomes" id="UP001473063">
    <property type="component" value="Unassembled WGS sequence"/>
</dbReference>
<gene>
    <name evidence="2" type="ORF">WMO28_02500</name>
</gene>